<dbReference type="PROSITE" id="PS50929">
    <property type="entry name" value="ABC_TM1F"/>
    <property type="match status" value="1"/>
</dbReference>
<dbReference type="PROSITE" id="PS00211">
    <property type="entry name" value="ABC_TRANSPORTER_1"/>
    <property type="match status" value="1"/>
</dbReference>
<organism evidence="10 11">
    <name type="scientific">Clostridium gallinarum</name>
    <dbReference type="NCBI Taxonomy" id="2762246"/>
    <lineage>
        <taxon>Bacteria</taxon>
        <taxon>Bacillati</taxon>
        <taxon>Bacillota</taxon>
        <taxon>Clostridia</taxon>
        <taxon>Eubacteriales</taxon>
        <taxon>Clostridiaceae</taxon>
        <taxon>Clostridium</taxon>
    </lineage>
</organism>
<keyword evidence="4 10" id="KW-0067">ATP-binding</keyword>
<dbReference type="GO" id="GO:0005524">
    <property type="term" value="F:ATP binding"/>
    <property type="evidence" value="ECO:0007669"/>
    <property type="project" value="UniProtKB-KW"/>
</dbReference>
<name>A0ABR8Q874_9CLOT</name>
<protein>
    <submittedName>
        <fullName evidence="10">ABC transporter ATP-binding protein</fullName>
    </submittedName>
</protein>
<dbReference type="InterPro" id="IPR011527">
    <property type="entry name" value="ABC1_TM_dom"/>
</dbReference>
<dbReference type="InterPro" id="IPR003593">
    <property type="entry name" value="AAA+_ATPase"/>
</dbReference>
<keyword evidence="5 7" id="KW-1133">Transmembrane helix</keyword>
<proteinExistence type="predicted"/>
<evidence type="ECO:0000256" key="1">
    <source>
        <dbReference type="ARBA" id="ARBA00004651"/>
    </source>
</evidence>
<evidence type="ECO:0000256" key="3">
    <source>
        <dbReference type="ARBA" id="ARBA00022741"/>
    </source>
</evidence>
<evidence type="ECO:0000313" key="11">
    <source>
        <dbReference type="Proteomes" id="UP000640335"/>
    </source>
</evidence>
<evidence type="ECO:0000313" key="10">
    <source>
        <dbReference type="EMBL" id="MBD7916626.1"/>
    </source>
</evidence>
<comment type="subcellular location">
    <subcellularLocation>
        <location evidence="1">Cell membrane</location>
        <topology evidence="1">Multi-pass membrane protein</topology>
    </subcellularLocation>
</comment>
<feature type="domain" description="ABC transporter" evidence="8">
    <location>
        <begin position="264"/>
        <end position="479"/>
    </location>
</feature>
<dbReference type="InterPro" id="IPR027417">
    <property type="entry name" value="P-loop_NTPase"/>
</dbReference>
<evidence type="ECO:0000256" key="6">
    <source>
        <dbReference type="ARBA" id="ARBA00023136"/>
    </source>
</evidence>
<keyword evidence="11" id="KW-1185">Reference proteome</keyword>
<dbReference type="PANTHER" id="PTHR24221:SF654">
    <property type="entry name" value="ATP-BINDING CASSETTE SUB-FAMILY B MEMBER 6"/>
    <property type="match status" value="1"/>
</dbReference>
<dbReference type="SUPFAM" id="SSF52540">
    <property type="entry name" value="P-loop containing nucleoside triphosphate hydrolases"/>
    <property type="match status" value="1"/>
</dbReference>
<sequence>FNIFISYIYKILVIKTKNIISFNLNLKILKHIEKLPIEIFEMYNPTYLNQRVKGDCETIVGFWIDNIFTIIVNSFSIIFMLFLLYNVNISLFIIVLIFIPIYCIVYFIMHRKLYNKNLKAVEESNKYFGKLNDIYLRNKEIKVKVEFDSIDKELEKSFKDYFKYFFNYSKFLFVFNASDSIISLFFQSAVFFIGGSQVISKNMTIGEFTIMNTYFNMILNITKYYFSLGQTYQNVKVSVNRLNEILVLDLETNGNENINFIKKLKLIDINYLYKNKSTFFKNVSLNIDKPGIYAILGKNGAGKTTLVNTIIGVNNLGLKGKVLFNGINSTNINMYKLRKDNIAIMMQGEIIPSIFVKDYIFKYINKEIFDKNLNYSEFKSIFVSELFDIYKILDKKIDKLSSGEKQMVSLLITLFKKADLYILDEPTSNIHNELSELVINFLEKFKKDKIIIIISHDDKMKYIFDKEIVLSIDQKTLNF</sequence>
<keyword evidence="3" id="KW-0547">Nucleotide-binding</keyword>
<gene>
    <name evidence="10" type="ORF">H9660_15970</name>
</gene>
<dbReference type="PANTHER" id="PTHR24221">
    <property type="entry name" value="ATP-BINDING CASSETTE SUB-FAMILY B"/>
    <property type="match status" value="1"/>
</dbReference>
<dbReference type="InterPro" id="IPR017871">
    <property type="entry name" value="ABC_transporter-like_CS"/>
</dbReference>
<dbReference type="RefSeq" id="WP_191751362.1">
    <property type="nucleotide sequence ID" value="NZ_JACSQZ010000113.1"/>
</dbReference>
<dbReference type="Gene3D" id="3.40.50.300">
    <property type="entry name" value="P-loop containing nucleotide triphosphate hydrolases"/>
    <property type="match status" value="1"/>
</dbReference>
<dbReference type="EMBL" id="JACSQZ010000113">
    <property type="protein sequence ID" value="MBD7916626.1"/>
    <property type="molecule type" value="Genomic_DNA"/>
</dbReference>
<evidence type="ECO:0000259" key="9">
    <source>
        <dbReference type="PROSITE" id="PS50929"/>
    </source>
</evidence>
<dbReference type="InterPro" id="IPR003439">
    <property type="entry name" value="ABC_transporter-like_ATP-bd"/>
</dbReference>
<dbReference type="Proteomes" id="UP000640335">
    <property type="component" value="Unassembled WGS sequence"/>
</dbReference>
<dbReference type="PROSITE" id="PS50893">
    <property type="entry name" value="ABC_TRANSPORTER_2"/>
    <property type="match status" value="1"/>
</dbReference>
<feature type="transmembrane region" description="Helical" evidence="7">
    <location>
        <begin position="60"/>
        <end position="83"/>
    </location>
</feature>
<feature type="transmembrane region" description="Helical" evidence="7">
    <location>
        <begin position="89"/>
        <end position="109"/>
    </location>
</feature>
<dbReference type="InterPro" id="IPR039421">
    <property type="entry name" value="Type_1_exporter"/>
</dbReference>
<evidence type="ECO:0000256" key="5">
    <source>
        <dbReference type="ARBA" id="ARBA00022989"/>
    </source>
</evidence>
<comment type="caution">
    <text evidence="10">The sequence shown here is derived from an EMBL/GenBank/DDBJ whole genome shotgun (WGS) entry which is preliminary data.</text>
</comment>
<evidence type="ECO:0000256" key="7">
    <source>
        <dbReference type="SAM" id="Phobius"/>
    </source>
</evidence>
<reference evidence="10 11" key="1">
    <citation type="submission" date="2020-08" db="EMBL/GenBank/DDBJ databases">
        <title>A Genomic Blueprint of the Chicken Gut Microbiome.</title>
        <authorList>
            <person name="Gilroy R."/>
            <person name="Ravi A."/>
            <person name="Getino M."/>
            <person name="Pursley I."/>
            <person name="Horton D.L."/>
            <person name="Alikhan N.-F."/>
            <person name="Baker D."/>
            <person name="Gharbi K."/>
            <person name="Hall N."/>
            <person name="Watson M."/>
            <person name="Adriaenssens E.M."/>
            <person name="Foster-Nyarko E."/>
            <person name="Jarju S."/>
            <person name="Secka A."/>
            <person name="Antonio M."/>
            <person name="Oren A."/>
            <person name="Chaudhuri R."/>
            <person name="La Ragione R.M."/>
            <person name="Hildebrand F."/>
            <person name="Pallen M.J."/>
        </authorList>
    </citation>
    <scope>NUCLEOTIDE SEQUENCE [LARGE SCALE GENOMIC DNA]</scope>
    <source>
        <strain evidence="10 11">Sa3CUN1</strain>
    </source>
</reference>
<dbReference type="Gene3D" id="1.20.1560.10">
    <property type="entry name" value="ABC transporter type 1, transmembrane domain"/>
    <property type="match status" value="1"/>
</dbReference>
<keyword evidence="6 7" id="KW-0472">Membrane</keyword>
<keyword evidence="2 7" id="KW-0812">Transmembrane</keyword>
<dbReference type="SUPFAM" id="SSF90123">
    <property type="entry name" value="ABC transporter transmembrane region"/>
    <property type="match status" value="1"/>
</dbReference>
<evidence type="ECO:0000256" key="4">
    <source>
        <dbReference type="ARBA" id="ARBA00022840"/>
    </source>
</evidence>
<feature type="domain" description="ABC transmembrane type-1" evidence="9">
    <location>
        <begin position="1"/>
        <end position="234"/>
    </location>
</feature>
<feature type="transmembrane region" description="Helical" evidence="7">
    <location>
        <begin position="171"/>
        <end position="194"/>
    </location>
</feature>
<dbReference type="Pfam" id="PF00005">
    <property type="entry name" value="ABC_tran"/>
    <property type="match status" value="1"/>
</dbReference>
<dbReference type="SMART" id="SM00382">
    <property type="entry name" value="AAA"/>
    <property type="match status" value="1"/>
</dbReference>
<accession>A0ABR8Q874</accession>
<evidence type="ECO:0000256" key="2">
    <source>
        <dbReference type="ARBA" id="ARBA00022692"/>
    </source>
</evidence>
<feature type="non-terminal residue" evidence="10">
    <location>
        <position position="1"/>
    </location>
</feature>
<dbReference type="Pfam" id="PF00664">
    <property type="entry name" value="ABC_membrane"/>
    <property type="match status" value="1"/>
</dbReference>
<evidence type="ECO:0000259" key="8">
    <source>
        <dbReference type="PROSITE" id="PS50893"/>
    </source>
</evidence>
<dbReference type="InterPro" id="IPR036640">
    <property type="entry name" value="ABC1_TM_sf"/>
</dbReference>
<dbReference type="CDD" id="cd07346">
    <property type="entry name" value="ABC_6TM_exporters"/>
    <property type="match status" value="1"/>
</dbReference>